<organism evidence="1 2">
    <name type="scientific">Thermosipho japonicus</name>
    <dbReference type="NCBI Taxonomy" id="90323"/>
    <lineage>
        <taxon>Bacteria</taxon>
        <taxon>Thermotogati</taxon>
        <taxon>Thermotogota</taxon>
        <taxon>Thermotogae</taxon>
        <taxon>Thermotogales</taxon>
        <taxon>Fervidobacteriaceae</taxon>
        <taxon>Thermosipho</taxon>
    </lineage>
</organism>
<gene>
    <name evidence="1" type="ORF">HNP65_001490</name>
</gene>
<name>A0A841GKV4_9BACT</name>
<evidence type="ECO:0000313" key="1">
    <source>
        <dbReference type="EMBL" id="MBB6063027.1"/>
    </source>
</evidence>
<accession>A0A841GKV4</accession>
<dbReference type="EMBL" id="JACHEX010000004">
    <property type="protein sequence ID" value="MBB6063027.1"/>
    <property type="molecule type" value="Genomic_DNA"/>
</dbReference>
<dbReference type="AlphaFoldDB" id="A0A841GKV4"/>
<comment type="caution">
    <text evidence="1">The sequence shown here is derived from an EMBL/GenBank/DDBJ whole genome shotgun (WGS) entry which is preliminary data.</text>
</comment>
<evidence type="ECO:0000313" key="2">
    <source>
        <dbReference type="Proteomes" id="UP000555828"/>
    </source>
</evidence>
<sequence>MKKIIVFLLLVFTIFLFSTTINYVLVVPSDILVSEITSLINNLESYDFKISLTDYGLSKKNYEYLYSPYDEYFKNHILTLLSYFSNRDVNSDYILPLDFVSEYQVQGDLYLYSVSLFDSDLNLLYNAFNKIAYDSNNSINSEALTIYSYLSSLLNSMFDDDSPKNYDIDYVIASVYIDTHDEGYLVFEIGFISQNNRKIDLIYYTF</sequence>
<proteinExistence type="predicted"/>
<dbReference type="RefSeq" id="WP_184619633.1">
    <property type="nucleotide sequence ID" value="NZ_JACHEX010000004.1"/>
</dbReference>
<dbReference type="Proteomes" id="UP000555828">
    <property type="component" value="Unassembled WGS sequence"/>
</dbReference>
<reference evidence="1 2" key="1">
    <citation type="submission" date="2020-08" db="EMBL/GenBank/DDBJ databases">
        <title>Genomic Encyclopedia of Type Strains, Phase IV (KMG-IV): sequencing the most valuable type-strain genomes for metagenomic binning, comparative biology and taxonomic classification.</title>
        <authorList>
            <person name="Goeker M."/>
        </authorList>
    </citation>
    <scope>NUCLEOTIDE SEQUENCE [LARGE SCALE GENOMIC DNA]</scope>
    <source>
        <strain evidence="1 2">DSM 13481</strain>
    </source>
</reference>
<protein>
    <submittedName>
        <fullName evidence="1">Uncharacterized protein</fullName>
    </submittedName>
</protein>
<keyword evidence="2" id="KW-1185">Reference proteome</keyword>